<gene>
    <name evidence="1" type="ORF">Mal64_12860</name>
</gene>
<dbReference type="EMBL" id="SJPQ01000001">
    <property type="protein sequence ID" value="TWT90888.1"/>
    <property type="molecule type" value="Genomic_DNA"/>
</dbReference>
<dbReference type="OrthoDB" id="263569at2"/>
<accession>A0A5C5ZV25</accession>
<dbReference type="Proteomes" id="UP000315440">
    <property type="component" value="Unassembled WGS sequence"/>
</dbReference>
<proteinExistence type="predicted"/>
<keyword evidence="2" id="KW-1185">Reference proteome</keyword>
<dbReference type="Pfam" id="PF10936">
    <property type="entry name" value="DUF2617"/>
    <property type="match status" value="1"/>
</dbReference>
<reference evidence="1 2" key="1">
    <citation type="submission" date="2019-02" db="EMBL/GenBank/DDBJ databases">
        <title>Deep-cultivation of Planctomycetes and their phenomic and genomic characterization uncovers novel biology.</title>
        <authorList>
            <person name="Wiegand S."/>
            <person name="Jogler M."/>
            <person name="Boedeker C."/>
            <person name="Pinto D."/>
            <person name="Vollmers J."/>
            <person name="Rivas-Marin E."/>
            <person name="Kohn T."/>
            <person name="Peeters S.H."/>
            <person name="Heuer A."/>
            <person name="Rast P."/>
            <person name="Oberbeckmann S."/>
            <person name="Bunk B."/>
            <person name="Jeske O."/>
            <person name="Meyerdierks A."/>
            <person name="Storesund J.E."/>
            <person name="Kallscheuer N."/>
            <person name="Luecker S."/>
            <person name="Lage O.M."/>
            <person name="Pohl T."/>
            <person name="Merkel B.J."/>
            <person name="Hornburger P."/>
            <person name="Mueller R.-W."/>
            <person name="Bruemmer F."/>
            <person name="Labrenz M."/>
            <person name="Spormann A.M."/>
            <person name="Op Den Camp H."/>
            <person name="Overmann J."/>
            <person name="Amann R."/>
            <person name="Jetten M.S.M."/>
            <person name="Mascher T."/>
            <person name="Medema M.H."/>
            <person name="Devos D.P."/>
            <person name="Kaster A.-K."/>
            <person name="Ovreas L."/>
            <person name="Rohde M."/>
            <person name="Galperin M.Y."/>
            <person name="Jogler C."/>
        </authorList>
    </citation>
    <scope>NUCLEOTIDE SEQUENCE [LARGE SCALE GENOMIC DNA]</scope>
    <source>
        <strain evidence="1 2">Mal64</strain>
    </source>
</reference>
<organism evidence="1 2">
    <name type="scientific">Pseudobythopirellula maris</name>
    <dbReference type="NCBI Taxonomy" id="2527991"/>
    <lineage>
        <taxon>Bacteria</taxon>
        <taxon>Pseudomonadati</taxon>
        <taxon>Planctomycetota</taxon>
        <taxon>Planctomycetia</taxon>
        <taxon>Pirellulales</taxon>
        <taxon>Lacipirellulaceae</taxon>
        <taxon>Pseudobythopirellula</taxon>
    </lineage>
</organism>
<evidence type="ECO:0008006" key="3">
    <source>
        <dbReference type="Google" id="ProtNLM"/>
    </source>
</evidence>
<name>A0A5C5ZV25_9BACT</name>
<evidence type="ECO:0000313" key="1">
    <source>
        <dbReference type="EMBL" id="TWT90888.1"/>
    </source>
</evidence>
<protein>
    <recommendedName>
        <fullName evidence="3">DUF2617 domain-containing protein</fullName>
    </recommendedName>
</protein>
<dbReference type="InterPro" id="IPR024486">
    <property type="entry name" value="DUF2617"/>
</dbReference>
<dbReference type="RefSeq" id="WP_146398168.1">
    <property type="nucleotide sequence ID" value="NZ_SJPQ01000001.1"/>
</dbReference>
<sequence>MLTVRPKVAGLVFQLYGRSLHPELFEICRSKRIVRQAYEATISITGAGHLVTWKRDGILLTEAATSANQPLPQKRRLMSHRMSGDQSDRVRCHGGIVYEASFSHEAVSSQAFYAYQQELDLSGVQSGAAADGLLHRFQPSVRFDVGAVSYVHVESRERSLAVQAFHTFPDDCTIVKSQSVFRLPNL</sequence>
<comment type="caution">
    <text evidence="1">The sequence shown here is derived from an EMBL/GenBank/DDBJ whole genome shotgun (WGS) entry which is preliminary data.</text>
</comment>
<dbReference type="AlphaFoldDB" id="A0A5C5ZV25"/>
<evidence type="ECO:0000313" key="2">
    <source>
        <dbReference type="Proteomes" id="UP000315440"/>
    </source>
</evidence>